<protein>
    <submittedName>
        <fullName evidence="1">Uncharacterized protein</fullName>
    </submittedName>
</protein>
<organism evidence="1 2">
    <name type="scientific">Gossypium stocksii</name>
    <dbReference type="NCBI Taxonomy" id="47602"/>
    <lineage>
        <taxon>Eukaryota</taxon>
        <taxon>Viridiplantae</taxon>
        <taxon>Streptophyta</taxon>
        <taxon>Embryophyta</taxon>
        <taxon>Tracheophyta</taxon>
        <taxon>Spermatophyta</taxon>
        <taxon>Magnoliopsida</taxon>
        <taxon>eudicotyledons</taxon>
        <taxon>Gunneridae</taxon>
        <taxon>Pentapetalae</taxon>
        <taxon>rosids</taxon>
        <taxon>malvids</taxon>
        <taxon>Malvales</taxon>
        <taxon>Malvaceae</taxon>
        <taxon>Malvoideae</taxon>
        <taxon>Gossypium</taxon>
    </lineage>
</organism>
<proteinExistence type="predicted"/>
<accession>A0A9D3W445</accession>
<evidence type="ECO:0000313" key="1">
    <source>
        <dbReference type="EMBL" id="KAH1107927.1"/>
    </source>
</evidence>
<dbReference type="Proteomes" id="UP000828251">
    <property type="component" value="Unassembled WGS sequence"/>
</dbReference>
<keyword evidence="2" id="KW-1185">Reference proteome</keyword>
<sequence>MGWTEMVCSGCGRCDCGKFQTLWHSCAHIVVACADASIYVEQYIDEVYTLECTLCTKGNKFPTMLDVSIWEVSSPNFRLVLGVGLRRKPRGHSHVTRIRNVMDMRERADPECCSACRTIIYNQSNFLHQNYHLGQSSRLTGM</sequence>
<comment type="caution">
    <text evidence="1">The sequence shown here is derived from an EMBL/GenBank/DDBJ whole genome shotgun (WGS) entry which is preliminary data.</text>
</comment>
<name>A0A9D3W445_9ROSI</name>
<gene>
    <name evidence="1" type="ORF">J1N35_011695</name>
</gene>
<dbReference type="AlphaFoldDB" id="A0A9D3W445"/>
<reference evidence="1 2" key="1">
    <citation type="journal article" date="2021" name="Plant Biotechnol. J.">
        <title>Multi-omics assisted identification of the key and species-specific regulatory components of drought-tolerant mechanisms in Gossypium stocksii.</title>
        <authorList>
            <person name="Yu D."/>
            <person name="Ke L."/>
            <person name="Zhang D."/>
            <person name="Wu Y."/>
            <person name="Sun Y."/>
            <person name="Mei J."/>
            <person name="Sun J."/>
            <person name="Sun Y."/>
        </authorList>
    </citation>
    <scope>NUCLEOTIDE SEQUENCE [LARGE SCALE GENOMIC DNA]</scope>
    <source>
        <strain evidence="2">cv. E1</strain>
        <tissue evidence="1">Leaf</tissue>
    </source>
</reference>
<evidence type="ECO:0000313" key="2">
    <source>
        <dbReference type="Proteomes" id="UP000828251"/>
    </source>
</evidence>
<dbReference type="EMBL" id="JAIQCV010000004">
    <property type="protein sequence ID" value="KAH1107927.1"/>
    <property type="molecule type" value="Genomic_DNA"/>
</dbReference>